<dbReference type="EMBL" id="BLXT01002480">
    <property type="protein sequence ID" value="GFN94880.1"/>
    <property type="molecule type" value="Genomic_DNA"/>
</dbReference>
<name>A0AAV3Z6C8_9GAST</name>
<feature type="compositionally biased region" description="Acidic residues" evidence="1">
    <location>
        <begin position="44"/>
        <end position="93"/>
    </location>
</feature>
<dbReference type="Proteomes" id="UP000735302">
    <property type="component" value="Unassembled WGS sequence"/>
</dbReference>
<proteinExistence type="predicted"/>
<reference evidence="2 3" key="1">
    <citation type="journal article" date="2021" name="Elife">
        <title>Chloroplast acquisition without the gene transfer in kleptoplastic sea slugs, Plakobranchus ocellatus.</title>
        <authorList>
            <person name="Maeda T."/>
            <person name="Takahashi S."/>
            <person name="Yoshida T."/>
            <person name="Shimamura S."/>
            <person name="Takaki Y."/>
            <person name="Nagai Y."/>
            <person name="Toyoda A."/>
            <person name="Suzuki Y."/>
            <person name="Arimoto A."/>
            <person name="Ishii H."/>
            <person name="Satoh N."/>
            <person name="Nishiyama T."/>
            <person name="Hasebe M."/>
            <person name="Maruyama T."/>
            <person name="Minagawa J."/>
            <person name="Obokata J."/>
            <person name="Shigenobu S."/>
        </authorList>
    </citation>
    <scope>NUCLEOTIDE SEQUENCE [LARGE SCALE GENOMIC DNA]</scope>
</reference>
<accession>A0AAV3Z6C8</accession>
<keyword evidence="3" id="KW-1185">Reference proteome</keyword>
<organism evidence="2 3">
    <name type="scientific">Plakobranchus ocellatus</name>
    <dbReference type="NCBI Taxonomy" id="259542"/>
    <lineage>
        <taxon>Eukaryota</taxon>
        <taxon>Metazoa</taxon>
        <taxon>Spiralia</taxon>
        <taxon>Lophotrochozoa</taxon>
        <taxon>Mollusca</taxon>
        <taxon>Gastropoda</taxon>
        <taxon>Heterobranchia</taxon>
        <taxon>Euthyneura</taxon>
        <taxon>Panpulmonata</taxon>
        <taxon>Sacoglossa</taxon>
        <taxon>Placobranchoidea</taxon>
        <taxon>Plakobranchidae</taxon>
        <taxon>Plakobranchus</taxon>
    </lineage>
</organism>
<evidence type="ECO:0000256" key="1">
    <source>
        <dbReference type="SAM" id="MobiDB-lite"/>
    </source>
</evidence>
<protein>
    <submittedName>
        <fullName evidence="2">Uncharacterized protein</fullName>
    </submittedName>
</protein>
<dbReference type="AlphaFoldDB" id="A0AAV3Z6C8"/>
<gene>
    <name evidence="2" type="ORF">PoB_002138600</name>
</gene>
<sequence length="93" mass="11012">MVQTIKKKHYPNVAIADADGLKSHRSVKVMEVTTQKQRVACISWEEEEGKGNGEEDQEEEENEHEHDEEEEVEEEKEDEEDEKENYEDEDCWD</sequence>
<evidence type="ECO:0000313" key="2">
    <source>
        <dbReference type="EMBL" id="GFN94880.1"/>
    </source>
</evidence>
<evidence type="ECO:0000313" key="3">
    <source>
        <dbReference type="Proteomes" id="UP000735302"/>
    </source>
</evidence>
<feature type="region of interest" description="Disordered" evidence="1">
    <location>
        <begin position="43"/>
        <end position="93"/>
    </location>
</feature>
<comment type="caution">
    <text evidence="2">The sequence shown here is derived from an EMBL/GenBank/DDBJ whole genome shotgun (WGS) entry which is preliminary data.</text>
</comment>